<dbReference type="PANTHER" id="PTHR22958">
    <property type="entry name" value="GLYCEROPHOSPHORYL DIESTER PHOSPHODIESTERASE"/>
    <property type="match status" value="1"/>
</dbReference>
<keyword evidence="4" id="KW-0378">Hydrolase</keyword>
<dbReference type="Proteomes" id="UP001346149">
    <property type="component" value="Unassembled WGS sequence"/>
</dbReference>
<dbReference type="GO" id="GO:0046475">
    <property type="term" value="P:glycerophospholipid catabolic process"/>
    <property type="evidence" value="ECO:0007669"/>
    <property type="project" value="TreeGrafter"/>
</dbReference>
<evidence type="ECO:0000313" key="8">
    <source>
        <dbReference type="Proteomes" id="UP001346149"/>
    </source>
</evidence>
<dbReference type="GO" id="GO:0006071">
    <property type="term" value="P:glycerol metabolic process"/>
    <property type="evidence" value="ECO:0007669"/>
    <property type="project" value="UniProtKB-KW"/>
</dbReference>
<dbReference type="Gene3D" id="3.20.20.190">
    <property type="entry name" value="Phosphatidylinositol (PI) phosphodiesterase"/>
    <property type="match status" value="1"/>
</dbReference>
<dbReference type="EMBL" id="JAXQNO010000023">
    <property type="protein sequence ID" value="KAK4764859.1"/>
    <property type="molecule type" value="Genomic_DNA"/>
</dbReference>
<keyword evidence="3" id="KW-0319">Glycerol metabolism</keyword>
<proteinExistence type="inferred from homology"/>
<dbReference type="InterPro" id="IPR030395">
    <property type="entry name" value="GP_PDE_dom"/>
</dbReference>
<sequence>MALKPVYASSDFHGPAASSSSNEAELGRQISFMPSKFMVVGHRGHGMNQMQTTDRRMSEFKENTILSFNSAAKHQLDFIEFDVQVSKDDCPVIFHDDFILSQVNGTVFEKRVSDLTLEEFLSYGPQRGPARSSGKPLLRKTMDGNIVAWLVEQDDHQCTLKEAFKRVDPSLGFNIELKFDDHIVYSEDYLARFLKSVLKVVFKYANGRPIIFSTFQPDAALLVRMMQTSYPVFFLTNGGTEIFYDTRRNSLEEAAKLCLEGGLQGIVSEVKAIFMNPTAIAMIKESKLSLLTYGKLNNVAGAVYMQYLMGIEGVIVDHVQEITEAVSDLIGSQKAAEKGSTVATRAVEEAKKKPKISEREISFLLKLIPELIIQLQ</sequence>
<feature type="domain" description="GP-PDE" evidence="6">
    <location>
        <begin position="37"/>
        <end position="326"/>
    </location>
</feature>
<comment type="similarity">
    <text evidence="1">Belongs to the glycerophosphoryl diester phosphodiesterase family.</text>
</comment>
<evidence type="ECO:0000256" key="5">
    <source>
        <dbReference type="ARBA" id="ARBA00047512"/>
    </source>
</evidence>
<gene>
    <name evidence="7" type="ORF">SAY86_025949</name>
</gene>
<keyword evidence="8" id="KW-1185">Reference proteome</keyword>
<reference evidence="7 8" key="1">
    <citation type="journal article" date="2023" name="Hortic Res">
        <title>Pangenome of water caltrop reveals structural variations and asymmetric subgenome divergence after allopolyploidization.</title>
        <authorList>
            <person name="Zhang X."/>
            <person name="Chen Y."/>
            <person name="Wang L."/>
            <person name="Yuan Y."/>
            <person name="Fang M."/>
            <person name="Shi L."/>
            <person name="Lu R."/>
            <person name="Comes H.P."/>
            <person name="Ma Y."/>
            <person name="Chen Y."/>
            <person name="Huang G."/>
            <person name="Zhou Y."/>
            <person name="Zheng Z."/>
            <person name="Qiu Y."/>
        </authorList>
    </citation>
    <scope>NUCLEOTIDE SEQUENCE [LARGE SCALE GENOMIC DNA]</scope>
    <source>
        <strain evidence="7">F231</strain>
    </source>
</reference>
<dbReference type="SUPFAM" id="SSF51695">
    <property type="entry name" value="PLC-like phosphodiesterases"/>
    <property type="match status" value="1"/>
</dbReference>
<accession>A0AAN7KCY1</accession>
<organism evidence="7 8">
    <name type="scientific">Trapa natans</name>
    <name type="common">Water chestnut</name>
    <dbReference type="NCBI Taxonomy" id="22666"/>
    <lineage>
        <taxon>Eukaryota</taxon>
        <taxon>Viridiplantae</taxon>
        <taxon>Streptophyta</taxon>
        <taxon>Embryophyta</taxon>
        <taxon>Tracheophyta</taxon>
        <taxon>Spermatophyta</taxon>
        <taxon>Magnoliopsida</taxon>
        <taxon>eudicotyledons</taxon>
        <taxon>Gunneridae</taxon>
        <taxon>Pentapetalae</taxon>
        <taxon>rosids</taxon>
        <taxon>malvids</taxon>
        <taxon>Myrtales</taxon>
        <taxon>Lythraceae</taxon>
        <taxon>Trapa</taxon>
    </lineage>
</organism>
<dbReference type="AlphaFoldDB" id="A0AAN7KCY1"/>
<comment type="catalytic activity">
    <reaction evidence="5">
        <text>a sn-glycero-3-phosphodiester + H2O = an alcohol + sn-glycerol 3-phosphate + H(+)</text>
        <dbReference type="Rhea" id="RHEA:12969"/>
        <dbReference type="ChEBI" id="CHEBI:15377"/>
        <dbReference type="ChEBI" id="CHEBI:15378"/>
        <dbReference type="ChEBI" id="CHEBI:30879"/>
        <dbReference type="ChEBI" id="CHEBI:57597"/>
        <dbReference type="ChEBI" id="CHEBI:83408"/>
        <dbReference type="EC" id="3.1.4.46"/>
    </reaction>
</comment>
<dbReference type="PROSITE" id="PS51704">
    <property type="entry name" value="GP_PDE"/>
    <property type="match status" value="1"/>
</dbReference>
<protein>
    <recommendedName>
        <fullName evidence="2">glycerophosphodiester phosphodiesterase</fullName>
        <ecNumber evidence="2">3.1.4.46</ecNumber>
    </recommendedName>
</protein>
<evidence type="ECO:0000256" key="4">
    <source>
        <dbReference type="ARBA" id="ARBA00022801"/>
    </source>
</evidence>
<dbReference type="FunFam" id="3.20.20.190:FF:000034">
    <property type="entry name" value="Glycerophosphodiester phosphodiesterase GDPD2"/>
    <property type="match status" value="1"/>
</dbReference>
<dbReference type="InterPro" id="IPR017946">
    <property type="entry name" value="PLC-like_Pdiesterase_TIM-brl"/>
</dbReference>
<dbReference type="Pfam" id="PF03009">
    <property type="entry name" value="GDPD"/>
    <property type="match status" value="1"/>
</dbReference>
<dbReference type="PANTHER" id="PTHR22958:SF1">
    <property type="entry name" value="GLYCEROPHOSPHOCHOLINE PHOSPHODIESTERASE GPCPD1"/>
    <property type="match status" value="1"/>
</dbReference>
<evidence type="ECO:0000256" key="3">
    <source>
        <dbReference type="ARBA" id="ARBA00022798"/>
    </source>
</evidence>
<name>A0AAN7KCY1_TRANT</name>
<dbReference type="GO" id="GO:0008889">
    <property type="term" value="F:glycerophosphodiester phosphodiesterase activity"/>
    <property type="evidence" value="ECO:0007669"/>
    <property type="project" value="UniProtKB-EC"/>
</dbReference>
<evidence type="ECO:0000256" key="2">
    <source>
        <dbReference type="ARBA" id="ARBA00012247"/>
    </source>
</evidence>
<evidence type="ECO:0000313" key="7">
    <source>
        <dbReference type="EMBL" id="KAK4764859.1"/>
    </source>
</evidence>
<evidence type="ECO:0000259" key="6">
    <source>
        <dbReference type="PROSITE" id="PS51704"/>
    </source>
</evidence>
<dbReference type="EC" id="3.1.4.46" evidence="2"/>
<dbReference type="InterPro" id="IPR051578">
    <property type="entry name" value="GDPD"/>
</dbReference>
<evidence type="ECO:0000256" key="1">
    <source>
        <dbReference type="ARBA" id="ARBA00007277"/>
    </source>
</evidence>
<comment type="caution">
    <text evidence="7">The sequence shown here is derived from an EMBL/GenBank/DDBJ whole genome shotgun (WGS) entry which is preliminary data.</text>
</comment>